<reference evidence="6 7" key="1">
    <citation type="journal article" date="2016" name="Mol. Biol. Evol.">
        <title>Comparative Genomics of Early-Diverging Mushroom-Forming Fungi Provides Insights into the Origins of Lignocellulose Decay Capabilities.</title>
        <authorList>
            <person name="Nagy L.G."/>
            <person name="Riley R."/>
            <person name="Tritt A."/>
            <person name="Adam C."/>
            <person name="Daum C."/>
            <person name="Floudas D."/>
            <person name="Sun H."/>
            <person name="Yadav J.S."/>
            <person name="Pangilinan J."/>
            <person name="Larsson K.H."/>
            <person name="Matsuura K."/>
            <person name="Barry K."/>
            <person name="Labutti K."/>
            <person name="Kuo R."/>
            <person name="Ohm R.A."/>
            <person name="Bhattacharya S.S."/>
            <person name="Shirouzu T."/>
            <person name="Yoshinaga Y."/>
            <person name="Martin F.M."/>
            <person name="Grigoriev I.V."/>
            <person name="Hibbett D.S."/>
        </authorList>
    </citation>
    <scope>NUCLEOTIDE SEQUENCE [LARGE SCALE GENOMIC DNA]</scope>
    <source>
        <strain evidence="6 7">TUFC12733</strain>
    </source>
</reference>
<keyword evidence="1" id="KW-0540">Nuclease</keyword>
<evidence type="ECO:0000259" key="5">
    <source>
        <dbReference type="SMART" id="SM00479"/>
    </source>
</evidence>
<dbReference type="InterPro" id="IPR047201">
    <property type="entry name" value="ERI-1_3'hExo-like"/>
</dbReference>
<proteinExistence type="predicted"/>
<evidence type="ECO:0000256" key="3">
    <source>
        <dbReference type="ARBA" id="ARBA00022839"/>
    </source>
</evidence>
<dbReference type="AlphaFoldDB" id="A0A167L221"/>
<dbReference type="OrthoDB" id="448399at2759"/>
<name>A0A167L221_CALVF</name>
<feature type="region of interest" description="Disordered" evidence="4">
    <location>
        <begin position="204"/>
        <end position="231"/>
    </location>
</feature>
<dbReference type="Proteomes" id="UP000076738">
    <property type="component" value="Unassembled WGS sequence"/>
</dbReference>
<evidence type="ECO:0000256" key="1">
    <source>
        <dbReference type="ARBA" id="ARBA00022722"/>
    </source>
</evidence>
<sequence>MSTSTLSLTPPDSPLADHRGFTFPLPPLADSKDREGKIFRRQPFDAYLVLDVEATCEEGGGFDWPNEIIEWPVVLMKWSEMDTSGRLSTLTPVAEFRSFVRPTWAPLLSPFCTSLTGITQSQIDPAPAFPEVLRRFREFLVGQGLLDERTGEPLVAYTFATDGPWDLRDFLVKQCWLSGVPLPTWVGPAVVDVRKVLRRALGCDSGKPGRERDSERDRDGDKAGKHSPGLSIPYQLQKLGLAPFEGRQHCGIDDTRNIARVLAELGQRGCVLDQNTALALGGSGRRYDWMGDGRGEVERGERWKGWAPPAGAGELPTQDDEPGLDSLALDDAPPVLFPVSQGEDRLEHHSETETELEMDTPSASLPEMGLLDLPRLPGAAPLTPIMESLPHTPMCESLPVLVSA</sequence>
<evidence type="ECO:0000313" key="7">
    <source>
        <dbReference type="Proteomes" id="UP000076738"/>
    </source>
</evidence>
<keyword evidence="2" id="KW-0378">Hydrolase</keyword>
<dbReference type="Pfam" id="PF00929">
    <property type="entry name" value="RNase_T"/>
    <property type="match status" value="1"/>
</dbReference>
<dbReference type="SMART" id="SM00479">
    <property type="entry name" value="EXOIII"/>
    <property type="match status" value="1"/>
</dbReference>
<dbReference type="CDD" id="cd06133">
    <property type="entry name" value="ERI-1_3'hExo_like"/>
    <property type="match status" value="1"/>
</dbReference>
<feature type="region of interest" description="Disordered" evidence="4">
    <location>
        <begin position="299"/>
        <end position="321"/>
    </location>
</feature>
<dbReference type="SUPFAM" id="SSF53098">
    <property type="entry name" value="Ribonuclease H-like"/>
    <property type="match status" value="1"/>
</dbReference>
<feature type="domain" description="Exonuclease" evidence="5">
    <location>
        <begin position="46"/>
        <end position="271"/>
    </location>
</feature>
<accession>A0A167L221</accession>
<dbReference type="PANTHER" id="PTHR23044:SF61">
    <property type="entry name" value="3'-5' EXORIBONUCLEASE 1-RELATED"/>
    <property type="match status" value="1"/>
</dbReference>
<dbReference type="GO" id="GO:0003676">
    <property type="term" value="F:nucleic acid binding"/>
    <property type="evidence" value="ECO:0007669"/>
    <property type="project" value="InterPro"/>
</dbReference>
<dbReference type="InterPro" id="IPR051274">
    <property type="entry name" value="3-5_Exoribonuclease"/>
</dbReference>
<dbReference type="InterPro" id="IPR012337">
    <property type="entry name" value="RNaseH-like_sf"/>
</dbReference>
<dbReference type="PANTHER" id="PTHR23044">
    <property type="entry name" value="3'-5' EXONUCLEASE ERI1-RELATED"/>
    <property type="match status" value="1"/>
</dbReference>
<gene>
    <name evidence="6" type="ORF">CALVIDRAFT_483258</name>
</gene>
<evidence type="ECO:0000256" key="2">
    <source>
        <dbReference type="ARBA" id="ARBA00022801"/>
    </source>
</evidence>
<dbReference type="EMBL" id="KV417290">
    <property type="protein sequence ID" value="KZO95251.1"/>
    <property type="molecule type" value="Genomic_DNA"/>
</dbReference>
<feature type="compositionally biased region" description="Basic and acidic residues" evidence="4">
    <location>
        <begin position="207"/>
        <end position="224"/>
    </location>
</feature>
<keyword evidence="7" id="KW-1185">Reference proteome</keyword>
<evidence type="ECO:0000313" key="6">
    <source>
        <dbReference type="EMBL" id="KZO95251.1"/>
    </source>
</evidence>
<evidence type="ECO:0000256" key="4">
    <source>
        <dbReference type="SAM" id="MobiDB-lite"/>
    </source>
</evidence>
<organism evidence="6 7">
    <name type="scientific">Calocera viscosa (strain TUFC12733)</name>
    <dbReference type="NCBI Taxonomy" id="1330018"/>
    <lineage>
        <taxon>Eukaryota</taxon>
        <taxon>Fungi</taxon>
        <taxon>Dikarya</taxon>
        <taxon>Basidiomycota</taxon>
        <taxon>Agaricomycotina</taxon>
        <taxon>Dacrymycetes</taxon>
        <taxon>Dacrymycetales</taxon>
        <taxon>Dacrymycetaceae</taxon>
        <taxon>Calocera</taxon>
    </lineage>
</organism>
<protein>
    <recommendedName>
        <fullName evidence="5">Exonuclease domain-containing protein</fullName>
    </recommendedName>
</protein>
<dbReference type="STRING" id="1330018.A0A167L221"/>
<dbReference type="InterPro" id="IPR013520">
    <property type="entry name" value="Ribonucl_H"/>
</dbReference>
<dbReference type="Gene3D" id="3.30.420.10">
    <property type="entry name" value="Ribonuclease H-like superfamily/Ribonuclease H"/>
    <property type="match status" value="1"/>
</dbReference>
<keyword evidence="3" id="KW-0269">Exonuclease</keyword>
<dbReference type="InterPro" id="IPR036397">
    <property type="entry name" value="RNaseH_sf"/>
</dbReference>
<dbReference type="GO" id="GO:0000175">
    <property type="term" value="F:3'-5'-RNA exonuclease activity"/>
    <property type="evidence" value="ECO:0007669"/>
    <property type="project" value="InterPro"/>
</dbReference>